<evidence type="ECO:0008006" key="4">
    <source>
        <dbReference type="Google" id="ProtNLM"/>
    </source>
</evidence>
<accession>A0A1B9GS43</accession>
<dbReference type="EMBL" id="KI669502">
    <property type="protein sequence ID" value="OCF33892.1"/>
    <property type="molecule type" value="Genomic_DNA"/>
</dbReference>
<feature type="compositionally biased region" description="Low complexity" evidence="1">
    <location>
        <begin position="28"/>
        <end position="47"/>
    </location>
</feature>
<organism evidence="2 3">
    <name type="scientific">Kwoniella heveanensis BCC8398</name>
    <dbReference type="NCBI Taxonomy" id="1296120"/>
    <lineage>
        <taxon>Eukaryota</taxon>
        <taxon>Fungi</taxon>
        <taxon>Dikarya</taxon>
        <taxon>Basidiomycota</taxon>
        <taxon>Agaricomycotina</taxon>
        <taxon>Tremellomycetes</taxon>
        <taxon>Tremellales</taxon>
        <taxon>Cryptococcaceae</taxon>
        <taxon>Kwoniella</taxon>
    </lineage>
</organism>
<feature type="compositionally biased region" description="Acidic residues" evidence="1">
    <location>
        <begin position="194"/>
        <end position="211"/>
    </location>
</feature>
<keyword evidence="3" id="KW-1185">Reference proteome</keyword>
<reference evidence="2 3" key="1">
    <citation type="submission" date="2013-07" db="EMBL/GenBank/DDBJ databases">
        <title>The Genome Sequence of Cryptococcus heveanensis BCC8398.</title>
        <authorList>
            <consortium name="The Broad Institute Genome Sequencing Platform"/>
            <person name="Cuomo C."/>
            <person name="Litvintseva A."/>
            <person name="Chen Y."/>
            <person name="Heitman J."/>
            <person name="Sun S."/>
            <person name="Springer D."/>
            <person name="Dromer F."/>
            <person name="Young S.K."/>
            <person name="Zeng Q."/>
            <person name="Gargeya S."/>
            <person name="Fitzgerald M."/>
            <person name="Abouelleil A."/>
            <person name="Alvarado L."/>
            <person name="Berlin A.M."/>
            <person name="Chapman S.B."/>
            <person name="Dewar J."/>
            <person name="Goldberg J."/>
            <person name="Griggs A."/>
            <person name="Gujja S."/>
            <person name="Hansen M."/>
            <person name="Howarth C."/>
            <person name="Imamovic A."/>
            <person name="Larimer J."/>
            <person name="McCowan C."/>
            <person name="Murphy C."/>
            <person name="Pearson M."/>
            <person name="Priest M."/>
            <person name="Roberts A."/>
            <person name="Saif S."/>
            <person name="Shea T."/>
            <person name="Sykes S."/>
            <person name="Wortman J."/>
            <person name="Nusbaum C."/>
            <person name="Birren B."/>
        </authorList>
    </citation>
    <scope>NUCLEOTIDE SEQUENCE [LARGE SCALE GENOMIC DNA]</scope>
    <source>
        <strain evidence="2 3">BCC8398</strain>
    </source>
</reference>
<feature type="region of interest" description="Disordered" evidence="1">
    <location>
        <begin position="1"/>
        <end position="261"/>
    </location>
</feature>
<dbReference type="Proteomes" id="UP000092666">
    <property type="component" value="Unassembled WGS sequence"/>
</dbReference>
<sequence length="308" mass="33549">MARSEASTFLPLPLRRPRPRPESPAHNSIRVSTATASSSSHLESSGSIKVPDTDTAVWSSEAIDCDYNHSAPGSPPTRPPAGIGESESDQIIMRVKAEKSECESKNESPRNASDRAVEEYFKNDSEQEMFPSSSDSDSNSGAGTQSSNMKKTGNGNGKAYGKKRKAALADDDEGDYHPDLGLVKTEDGDHVEHDEDEDEDIKPGISDDDSFFEFTKKKNNNKKAKRSPRSSYSPSKAKMSSASPTKDRKSKTSAAPRAWTGEEDWQLFQRLHPKIVKPDWSGIAETIGSSRDAKKRLEGAIKSISGSP</sequence>
<evidence type="ECO:0000313" key="3">
    <source>
        <dbReference type="Proteomes" id="UP000092666"/>
    </source>
</evidence>
<feature type="compositionally biased region" description="Low complexity" evidence="1">
    <location>
        <begin position="229"/>
        <end position="244"/>
    </location>
</feature>
<dbReference type="AlphaFoldDB" id="A0A1B9GS43"/>
<protein>
    <recommendedName>
        <fullName evidence="4">Myb-like domain-containing protein</fullName>
    </recommendedName>
</protein>
<reference evidence="3" key="2">
    <citation type="submission" date="2013-12" db="EMBL/GenBank/DDBJ databases">
        <title>Evolution of pathogenesis and genome organization in the Tremellales.</title>
        <authorList>
            <person name="Cuomo C."/>
            <person name="Litvintseva A."/>
            <person name="Heitman J."/>
            <person name="Chen Y."/>
            <person name="Sun S."/>
            <person name="Springer D."/>
            <person name="Dromer F."/>
            <person name="Young S."/>
            <person name="Zeng Q."/>
            <person name="Chapman S."/>
            <person name="Gujja S."/>
            <person name="Saif S."/>
            <person name="Birren B."/>
        </authorList>
    </citation>
    <scope>NUCLEOTIDE SEQUENCE [LARGE SCALE GENOMIC DNA]</scope>
    <source>
        <strain evidence="3">BCC8398</strain>
    </source>
</reference>
<gene>
    <name evidence="2" type="ORF">I316_04234</name>
</gene>
<feature type="compositionally biased region" description="Polar residues" evidence="1">
    <location>
        <begin position="141"/>
        <end position="153"/>
    </location>
</feature>
<evidence type="ECO:0000256" key="1">
    <source>
        <dbReference type="SAM" id="MobiDB-lite"/>
    </source>
</evidence>
<dbReference type="OrthoDB" id="2565178at2759"/>
<evidence type="ECO:0000313" key="2">
    <source>
        <dbReference type="EMBL" id="OCF33892.1"/>
    </source>
</evidence>
<name>A0A1B9GS43_9TREE</name>
<proteinExistence type="predicted"/>
<feature type="compositionally biased region" description="Basic residues" evidence="1">
    <location>
        <begin position="217"/>
        <end position="228"/>
    </location>
</feature>
<feature type="compositionally biased region" description="Basic and acidic residues" evidence="1">
    <location>
        <begin position="95"/>
        <end position="125"/>
    </location>
</feature>
<feature type="compositionally biased region" description="Basic and acidic residues" evidence="1">
    <location>
        <begin position="184"/>
        <end position="193"/>
    </location>
</feature>